<dbReference type="RefSeq" id="XP_011395101.1">
    <property type="nucleotide sequence ID" value="XM_011396799.1"/>
</dbReference>
<evidence type="ECO:0000313" key="2">
    <source>
        <dbReference type="Proteomes" id="UP000001805"/>
    </source>
</evidence>
<gene>
    <name evidence="1" type="ORF">NCU17127</name>
</gene>
<protein>
    <submittedName>
        <fullName evidence="1">Uncharacterized protein</fullName>
    </submittedName>
</protein>
<name>V5IL33_NEUCR</name>
<organism evidence="1 2">
    <name type="scientific">Neurospora crassa (strain ATCC 24698 / 74-OR23-1A / CBS 708.71 / DSM 1257 / FGSC 987)</name>
    <dbReference type="NCBI Taxonomy" id="367110"/>
    <lineage>
        <taxon>Eukaryota</taxon>
        <taxon>Fungi</taxon>
        <taxon>Dikarya</taxon>
        <taxon>Ascomycota</taxon>
        <taxon>Pezizomycotina</taxon>
        <taxon>Sordariomycetes</taxon>
        <taxon>Sordariomycetidae</taxon>
        <taxon>Sordariales</taxon>
        <taxon>Sordariaceae</taxon>
        <taxon>Neurospora</taxon>
    </lineage>
</organism>
<dbReference type="Proteomes" id="UP000001805">
    <property type="component" value="Chromosome 5, Linkage Group VI"/>
</dbReference>
<accession>V5IL33</accession>
<dbReference type="InParanoid" id="V5IL33"/>
<dbReference type="VEuPathDB" id="FungiDB:NCU17127"/>
<reference evidence="1 2" key="1">
    <citation type="journal article" date="2003" name="Nature">
        <title>The genome sequence of the filamentous fungus Neurospora crassa.</title>
        <authorList>
            <person name="Galagan J.E."/>
            <person name="Calvo S.E."/>
            <person name="Borkovich K.A."/>
            <person name="Selker E.U."/>
            <person name="Read N.D."/>
            <person name="Jaffe D."/>
            <person name="FitzHugh W."/>
            <person name="Ma L.J."/>
            <person name="Smirnov S."/>
            <person name="Purcell S."/>
            <person name="Rehman B."/>
            <person name="Elkins T."/>
            <person name="Engels R."/>
            <person name="Wang S."/>
            <person name="Nielsen C.B."/>
            <person name="Butler J."/>
            <person name="Endrizzi M."/>
            <person name="Qui D."/>
            <person name="Ianakiev P."/>
            <person name="Bell-Pedersen D."/>
            <person name="Nelson M.A."/>
            <person name="Werner-Washburne M."/>
            <person name="Selitrennikoff C.P."/>
            <person name="Kinsey J.A."/>
            <person name="Braun E.L."/>
            <person name="Zelter A."/>
            <person name="Schulte U."/>
            <person name="Kothe G.O."/>
            <person name="Jedd G."/>
            <person name="Mewes W."/>
            <person name="Staben C."/>
            <person name="Marcotte E."/>
            <person name="Greenberg D."/>
            <person name="Roy A."/>
            <person name="Foley K."/>
            <person name="Naylor J."/>
            <person name="Stange-Thomann N."/>
            <person name="Barrett R."/>
            <person name="Gnerre S."/>
            <person name="Kamal M."/>
            <person name="Kamvysselis M."/>
            <person name="Mauceli E."/>
            <person name="Bielke C."/>
            <person name="Rudd S."/>
            <person name="Frishman D."/>
            <person name="Krystofova S."/>
            <person name="Rasmussen C."/>
            <person name="Metzenberg R.L."/>
            <person name="Perkins D.D."/>
            <person name="Kroken S."/>
            <person name="Cogoni C."/>
            <person name="Macino G."/>
            <person name="Catcheside D."/>
            <person name="Li W."/>
            <person name="Pratt R.J."/>
            <person name="Osmani S.A."/>
            <person name="DeSouza C.P."/>
            <person name="Glass L."/>
            <person name="Orbach M.J."/>
            <person name="Berglund J.A."/>
            <person name="Voelker R."/>
            <person name="Yarden O."/>
            <person name="Plamann M."/>
            <person name="Seiler S."/>
            <person name="Dunlap J."/>
            <person name="Radford A."/>
            <person name="Aramayo R."/>
            <person name="Natvig D.O."/>
            <person name="Alex L.A."/>
            <person name="Mannhaupt G."/>
            <person name="Ebbole D.J."/>
            <person name="Freitag M."/>
            <person name="Paulsen I."/>
            <person name="Sachs M.S."/>
            <person name="Lander E.S."/>
            <person name="Nusbaum C."/>
            <person name="Birren B."/>
        </authorList>
    </citation>
    <scope>NUCLEOTIDE SEQUENCE [LARGE SCALE GENOMIC DNA]</scope>
    <source>
        <strain evidence="2">ATCC 24698 / 74-OR23-1A / CBS 708.71 / DSM 1257 / FGSC 987</strain>
    </source>
</reference>
<sequence length="97" mass="10738">MRAPTTWMIQSVSIAHHLSAGRTEPLPSPWALVRIRLELGDYCSDRQLHLGGVTASTTTEAEEEHVIPTSGLLSASSVEYLPMLLTSFVLKWTTLLY</sequence>
<proteinExistence type="predicted"/>
<dbReference type="AlphaFoldDB" id="V5IL33"/>
<keyword evidence="2" id="KW-1185">Reference proteome</keyword>
<dbReference type="GeneID" id="23569811"/>
<dbReference type="EMBL" id="CM002241">
    <property type="protein sequence ID" value="ESA42292.1"/>
    <property type="molecule type" value="Genomic_DNA"/>
</dbReference>
<evidence type="ECO:0000313" key="1">
    <source>
        <dbReference type="EMBL" id="ESA42292.1"/>
    </source>
</evidence>
<dbReference type="KEGG" id="ncr:NCU17127"/>